<gene>
    <name evidence="1" type="ORF">ACHAWO_011648</name>
</gene>
<sequence>MSGKQNCCNYLLKSFCGNNAQLNKNAYCMCDDDNNVEMATACKMAFLSSVTSESIRSLIERQRLAWSDERDDDNDTDAMLQYGRLIVTEDIERGIVESGATERALEMIMTELEKDNEHGAL</sequence>
<accession>A0ABD3NTF1</accession>
<organism evidence="1 2">
    <name type="scientific">Cyclotella atomus</name>
    <dbReference type="NCBI Taxonomy" id="382360"/>
    <lineage>
        <taxon>Eukaryota</taxon>
        <taxon>Sar</taxon>
        <taxon>Stramenopiles</taxon>
        <taxon>Ochrophyta</taxon>
        <taxon>Bacillariophyta</taxon>
        <taxon>Coscinodiscophyceae</taxon>
        <taxon>Thalassiosirophycidae</taxon>
        <taxon>Stephanodiscales</taxon>
        <taxon>Stephanodiscaceae</taxon>
        <taxon>Cyclotella</taxon>
    </lineage>
</organism>
<evidence type="ECO:0000313" key="1">
    <source>
        <dbReference type="EMBL" id="KAL3778661.1"/>
    </source>
</evidence>
<dbReference type="Proteomes" id="UP001530400">
    <property type="component" value="Unassembled WGS sequence"/>
</dbReference>
<name>A0ABD3NTF1_9STRA</name>
<evidence type="ECO:0000313" key="2">
    <source>
        <dbReference type="Proteomes" id="UP001530400"/>
    </source>
</evidence>
<keyword evidence="2" id="KW-1185">Reference proteome</keyword>
<dbReference type="EMBL" id="JALLPJ020000975">
    <property type="protein sequence ID" value="KAL3778661.1"/>
    <property type="molecule type" value="Genomic_DNA"/>
</dbReference>
<protein>
    <submittedName>
        <fullName evidence="1">Uncharacterized protein</fullName>
    </submittedName>
</protein>
<reference evidence="1 2" key="1">
    <citation type="submission" date="2024-10" db="EMBL/GenBank/DDBJ databases">
        <title>Updated reference genomes for cyclostephanoid diatoms.</title>
        <authorList>
            <person name="Roberts W.R."/>
            <person name="Alverson A.J."/>
        </authorList>
    </citation>
    <scope>NUCLEOTIDE SEQUENCE [LARGE SCALE GENOMIC DNA]</scope>
    <source>
        <strain evidence="1 2">AJA010-31</strain>
    </source>
</reference>
<comment type="caution">
    <text evidence="1">The sequence shown here is derived from an EMBL/GenBank/DDBJ whole genome shotgun (WGS) entry which is preliminary data.</text>
</comment>
<dbReference type="AlphaFoldDB" id="A0ABD3NTF1"/>
<proteinExistence type="predicted"/>